<keyword evidence="1" id="KW-0732">Signal</keyword>
<evidence type="ECO:0000256" key="1">
    <source>
        <dbReference type="SAM" id="SignalP"/>
    </source>
</evidence>
<accession>A0ABT6AVZ9</accession>
<evidence type="ECO:0000313" key="3">
    <source>
        <dbReference type="Proteomes" id="UP001216674"/>
    </source>
</evidence>
<proteinExistence type="predicted"/>
<dbReference type="RefSeq" id="WP_276266541.1">
    <property type="nucleotide sequence ID" value="NZ_JARJLM010000392.1"/>
</dbReference>
<evidence type="ECO:0000313" key="2">
    <source>
        <dbReference type="EMBL" id="MDF3835886.1"/>
    </source>
</evidence>
<protein>
    <submittedName>
        <fullName evidence="2">Uncharacterized protein</fullName>
    </submittedName>
</protein>
<dbReference type="EMBL" id="JARJLM010000392">
    <property type="protein sequence ID" value="MDF3835886.1"/>
    <property type="molecule type" value="Genomic_DNA"/>
</dbReference>
<sequence>MRITLFASLSLCLASASASVLAASVAPTPAQVTTAIQQSEAERIQRLEQTDPAAAERARSLPVAALAASFKAHTVKGCLPASGGEIVCIVGIKAGLRDGYRAMAFRDNPEPWVLARREAPGVNGPDATQATAAMREFAREELKKNPSAEDAAELTSMMQSLVVKQLHNCYLRRKDGNLDCEAMISTDGQPEKRVIGFGFALEGSSWRFVPHT</sequence>
<reference evidence="2 3" key="1">
    <citation type="submission" date="2023-03" db="EMBL/GenBank/DDBJ databases">
        <title>Draft assemblies of triclosan tolerant bacteria isolated from returned activated sludge.</title>
        <authorList>
            <person name="Van Hamelsveld S."/>
        </authorList>
    </citation>
    <scope>NUCLEOTIDE SEQUENCE [LARGE SCALE GENOMIC DNA]</scope>
    <source>
        <strain evidence="2 3">GW210010_S58</strain>
    </source>
</reference>
<name>A0ABT6AVZ9_9BURK</name>
<gene>
    <name evidence="2" type="ORF">P3W85_23475</name>
</gene>
<dbReference type="Proteomes" id="UP001216674">
    <property type="component" value="Unassembled WGS sequence"/>
</dbReference>
<organism evidence="2 3">
    <name type="scientific">Cupriavidus basilensis</name>
    <dbReference type="NCBI Taxonomy" id="68895"/>
    <lineage>
        <taxon>Bacteria</taxon>
        <taxon>Pseudomonadati</taxon>
        <taxon>Pseudomonadota</taxon>
        <taxon>Betaproteobacteria</taxon>
        <taxon>Burkholderiales</taxon>
        <taxon>Burkholderiaceae</taxon>
        <taxon>Cupriavidus</taxon>
    </lineage>
</organism>
<keyword evidence="3" id="KW-1185">Reference proteome</keyword>
<comment type="caution">
    <text evidence="2">The sequence shown here is derived from an EMBL/GenBank/DDBJ whole genome shotgun (WGS) entry which is preliminary data.</text>
</comment>
<feature type="signal peptide" evidence="1">
    <location>
        <begin position="1"/>
        <end position="22"/>
    </location>
</feature>
<feature type="chain" id="PRO_5045526078" evidence="1">
    <location>
        <begin position="23"/>
        <end position="212"/>
    </location>
</feature>